<accession>A0A921G3S2</accession>
<keyword evidence="3 6" id="KW-0808">Transferase</keyword>
<evidence type="ECO:0000256" key="2">
    <source>
        <dbReference type="ARBA" id="ARBA00022478"/>
    </source>
</evidence>
<dbReference type="GO" id="GO:0006351">
    <property type="term" value="P:DNA-templated transcription"/>
    <property type="evidence" value="ECO:0007669"/>
    <property type="project" value="InterPro"/>
</dbReference>
<comment type="similarity">
    <text evidence="1 6">Belongs to the RpoE family.</text>
</comment>
<keyword evidence="4 6" id="KW-0548">Nucleotidyltransferase</keyword>
<dbReference type="AlphaFoldDB" id="A0A921G3S2"/>
<gene>
    <name evidence="6 9" type="primary">rpoE</name>
    <name evidence="9" type="ORF">K8V56_21015</name>
</gene>
<organism evidence="9 10">
    <name type="scientific">Sporosarcina psychrophila</name>
    <name type="common">Bacillus psychrophilus</name>
    <dbReference type="NCBI Taxonomy" id="1476"/>
    <lineage>
        <taxon>Bacteria</taxon>
        <taxon>Bacillati</taxon>
        <taxon>Bacillota</taxon>
        <taxon>Bacilli</taxon>
        <taxon>Bacillales</taxon>
        <taxon>Caryophanaceae</taxon>
        <taxon>Sporosarcina</taxon>
    </lineage>
</organism>
<dbReference type="GO" id="GO:0003899">
    <property type="term" value="F:DNA-directed RNA polymerase activity"/>
    <property type="evidence" value="ECO:0007669"/>
    <property type="project" value="UniProtKB-UniRule"/>
</dbReference>
<dbReference type="InterPro" id="IPR029757">
    <property type="entry name" value="RpoE"/>
</dbReference>
<evidence type="ECO:0000256" key="1">
    <source>
        <dbReference type="ARBA" id="ARBA00009828"/>
    </source>
</evidence>
<dbReference type="InterPro" id="IPR007759">
    <property type="entry name" value="Asxl_HARE-HTH"/>
</dbReference>
<evidence type="ECO:0000256" key="5">
    <source>
        <dbReference type="ARBA" id="ARBA00023163"/>
    </source>
</evidence>
<reference evidence="9" key="2">
    <citation type="submission" date="2021-09" db="EMBL/GenBank/DDBJ databases">
        <authorList>
            <person name="Gilroy R."/>
        </authorList>
    </citation>
    <scope>NUCLEOTIDE SEQUENCE</scope>
    <source>
        <strain evidence="9">CHK171-7178</strain>
    </source>
</reference>
<name>A0A921G3S2_SPOPS</name>
<feature type="region of interest" description="Disordered" evidence="7">
    <location>
        <begin position="129"/>
        <end position="195"/>
    </location>
</feature>
<evidence type="ECO:0000256" key="3">
    <source>
        <dbReference type="ARBA" id="ARBA00022679"/>
    </source>
</evidence>
<evidence type="ECO:0000256" key="7">
    <source>
        <dbReference type="SAM" id="MobiDB-lite"/>
    </source>
</evidence>
<dbReference type="GO" id="GO:0006355">
    <property type="term" value="P:regulation of DNA-templated transcription"/>
    <property type="evidence" value="ECO:0007669"/>
    <property type="project" value="UniProtKB-UniRule"/>
</dbReference>
<dbReference type="EMBL" id="DYWT01000312">
    <property type="protein sequence ID" value="HJF34252.1"/>
    <property type="molecule type" value="Genomic_DNA"/>
</dbReference>
<evidence type="ECO:0000256" key="4">
    <source>
        <dbReference type="ARBA" id="ARBA00022695"/>
    </source>
</evidence>
<keyword evidence="5 6" id="KW-0804">Transcription</keyword>
<evidence type="ECO:0000259" key="8">
    <source>
        <dbReference type="PROSITE" id="PS51913"/>
    </source>
</evidence>
<dbReference type="Pfam" id="PF05066">
    <property type="entry name" value="HARE-HTH"/>
    <property type="match status" value="1"/>
</dbReference>
<dbReference type="InterPro" id="IPR038087">
    <property type="entry name" value="RNAP_delta_N_dom_sf"/>
</dbReference>
<reference evidence="9" key="1">
    <citation type="journal article" date="2021" name="PeerJ">
        <title>Extensive microbial diversity within the chicken gut microbiome revealed by metagenomics and culture.</title>
        <authorList>
            <person name="Gilroy R."/>
            <person name="Ravi A."/>
            <person name="Getino M."/>
            <person name="Pursley I."/>
            <person name="Horton D.L."/>
            <person name="Alikhan N.F."/>
            <person name="Baker D."/>
            <person name="Gharbi K."/>
            <person name="Hall N."/>
            <person name="Watson M."/>
            <person name="Adriaenssens E.M."/>
            <person name="Foster-Nyarko E."/>
            <person name="Jarju S."/>
            <person name="Secka A."/>
            <person name="Antonio M."/>
            <person name="Oren A."/>
            <person name="Chaudhuri R.R."/>
            <person name="La Ragione R."/>
            <person name="Hildebrand F."/>
            <person name="Pallen M.J."/>
        </authorList>
    </citation>
    <scope>NUCLEOTIDE SEQUENCE</scope>
    <source>
        <strain evidence="9">CHK171-7178</strain>
    </source>
</reference>
<comment type="subunit">
    <text evidence="6">RNAP is composed of a core of 2 alpha, a beta and a beta' subunits. The core is associated with a delta subunit and one of several sigma factors.</text>
</comment>
<protein>
    <recommendedName>
        <fullName evidence="6">Probable DNA-directed RNA polymerase subunit delta</fullName>
    </recommendedName>
    <alternativeName>
        <fullName evidence="6">RNAP delta factor</fullName>
    </alternativeName>
</protein>
<dbReference type="Proteomes" id="UP000698173">
    <property type="component" value="Unassembled WGS sequence"/>
</dbReference>
<dbReference type="HAMAP" id="MF_00357">
    <property type="entry name" value="RNApol_bact_RpoE"/>
    <property type="match status" value="1"/>
</dbReference>
<comment type="function">
    <text evidence="6">Participates in both the initiation and recycling phases of transcription. In the presence of the delta subunit, RNAP displays an increased specificity of transcription, a decreased affinity for nucleic acids, and an increased efficiency of RNA synthesis because of enhanced recycling.</text>
</comment>
<comment type="caution">
    <text evidence="9">The sequence shown here is derived from an EMBL/GenBank/DDBJ whole genome shotgun (WGS) entry which is preliminary data.</text>
</comment>
<sequence length="195" mass="23165">MNIREMTKEQLIEESMIDIAYAVLAERKEPLTLLQLMDAIRKLNGMTERVMRAKLQQFYTDMNIDGRFLAINDNRWGLREWYPVDQIEVETAPVVKVRKKKKKKKVVLDDEDIIEDDEDDEDELFDEEFDELIDEDDDDDDEDDDDEDEEEEVVEIEVDLLEPDDDLEIIPDDADLELDDEEDEEDELEEDEIEE</sequence>
<dbReference type="GO" id="GO:0000428">
    <property type="term" value="C:DNA-directed RNA polymerase complex"/>
    <property type="evidence" value="ECO:0007669"/>
    <property type="project" value="UniProtKB-KW"/>
</dbReference>
<evidence type="ECO:0000313" key="10">
    <source>
        <dbReference type="Proteomes" id="UP000698173"/>
    </source>
</evidence>
<evidence type="ECO:0000313" key="9">
    <source>
        <dbReference type="EMBL" id="HJF34252.1"/>
    </source>
</evidence>
<dbReference type="NCBIfam" id="TIGR04567">
    <property type="entry name" value="RNAP_delt_lowGC"/>
    <property type="match status" value="1"/>
</dbReference>
<keyword evidence="2 6" id="KW-0240">DNA-directed RNA polymerase</keyword>
<proteinExistence type="inferred from homology"/>
<feature type="domain" description="HTH HARE-type" evidence="8">
    <location>
        <begin position="14"/>
        <end position="81"/>
    </location>
</feature>
<evidence type="ECO:0000256" key="6">
    <source>
        <dbReference type="HAMAP-Rule" id="MF_00357"/>
    </source>
</evidence>
<dbReference type="Gene3D" id="1.10.10.1250">
    <property type="entry name" value="RNA polymerase, subunit delta, N-terminal domain"/>
    <property type="match status" value="1"/>
</dbReference>
<dbReference type="PROSITE" id="PS51913">
    <property type="entry name" value="HTH_HARE"/>
    <property type="match status" value="1"/>
</dbReference>